<keyword evidence="2" id="KW-1185">Reference proteome</keyword>
<dbReference type="WBParaSite" id="jg5544">
    <property type="protein sequence ID" value="jg5544"/>
    <property type="gene ID" value="jg5544"/>
</dbReference>
<accession>A0A915EHY2</accession>
<organism evidence="2 3">
    <name type="scientific">Ditylenchus dipsaci</name>
    <dbReference type="NCBI Taxonomy" id="166011"/>
    <lineage>
        <taxon>Eukaryota</taxon>
        <taxon>Metazoa</taxon>
        <taxon>Ecdysozoa</taxon>
        <taxon>Nematoda</taxon>
        <taxon>Chromadorea</taxon>
        <taxon>Rhabditida</taxon>
        <taxon>Tylenchina</taxon>
        <taxon>Tylenchomorpha</taxon>
        <taxon>Sphaerularioidea</taxon>
        <taxon>Anguinidae</taxon>
        <taxon>Anguininae</taxon>
        <taxon>Ditylenchus</taxon>
    </lineage>
</organism>
<proteinExistence type="predicted"/>
<evidence type="ECO:0000313" key="3">
    <source>
        <dbReference type="WBParaSite" id="jg5544"/>
    </source>
</evidence>
<evidence type="ECO:0000256" key="1">
    <source>
        <dbReference type="SAM" id="MobiDB-lite"/>
    </source>
</evidence>
<reference evidence="3" key="1">
    <citation type="submission" date="2022-11" db="UniProtKB">
        <authorList>
            <consortium name="WormBaseParasite"/>
        </authorList>
    </citation>
    <scope>IDENTIFICATION</scope>
</reference>
<protein>
    <submittedName>
        <fullName evidence="3">Uncharacterized protein</fullName>
    </submittedName>
</protein>
<dbReference type="Proteomes" id="UP000887574">
    <property type="component" value="Unplaced"/>
</dbReference>
<feature type="compositionally biased region" description="Basic and acidic residues" evidence="1">
    <location>
        <begin position="8"/>
        <end position="22"/>
    </location>
</feature>
<sequence>MSSDYLGDDMRKEKKKDEKEEKAYQELDEADIAVLKRYGQGAYAEQLKQLDTDIEEGLKRVNELCGVKESDTGLAPPALWDIAADKQAMQLEQPLQVAPICQVRCGSGRSCGAH</sequence>
<name>A0A915EHY2_9BILA</name>
<feature type="region of interest" description="Disordered" evidence="1">
    <location>
        <begin position="1"/>
        <end position="22"/>
    </location>
</feature>
<evidence type="ECO:0000313" key="2">
    <source>
        <dbReference type="Proteomes" id="UP000887574"/>
    </source>
</evidence>
<dbReference type="AlphaFoldDB" id="A0A915EHY2"/>